<evidence type="ECO:0000256" key="1">
    <source>
        <dbReference type="SAM" id="MobiDB-lite"/>
    </source>
</evidence>
<name>A0A2C6KEM3_9APIC</name>
<feature type="compositionally biased region" description="Low complexity" evidence="1">
    <location>
        <begin position="1"/>
        <end position="14"/>
    </location>
</feature>
<dbReference type="RefSeq" id="XP_067924148.1">
    <property type="nucleotide sequence ID" value="XM_068063874.1"/>
</dbReference>
<reference evidence="2 3" key="1">
    <citation type="journal article" date="2017" name="Int. J. Parasitol.">
        <title>The genome of the protozoan parasite Cystoisospora suis and a reverse vaccinology approach to identify vaccine candidates.</title>
        <authorList>
            <person name="Palmieri N."/>
            <person name="Shrestha A."/>
            <person name="Ruttkowski B."/>
            <person name="Beck T."/>
            <person name="Vogl C."/>
            <person name="Tomley F."/>
            <person name="Blake D.P."/>
            <person name="Joachim A."/>
        </authorList>
    </citation>
    <scope>NUCLEOTIDE SEQUENCE [LARGE SCALE GENOMIC DNA]</scope>
    <source>
        <strain evidence="2 3">Wien I</strain>
    </source>
</reference>
<feature type="non-terminal residue" evidence="2">
    <location>
        <position position="118"/>
    </location>
</feature>
<gene>
    <name evidence="2" type="ORF">CSUI_003679</name>
</gene>
<feature type="region of interest" description="Disordered" evidence="1">
    <location>
        <begin position="1"/>
        <end position="62"/>
    </location>
</feature>
<evidence type="ECO:0000313" key="2">
    <source>
        <dbReference type="EMBL" id="PHJ22471.1"/>
    </source>
</evidence>
<protein>
    <submittedName>
        <fullName evidence="2">Uncharacterized protein</fullName>
    </submittedName>
</protein>
<comment type="caution">
    <text evidence="2">The sequence shown here is derived from an EMBL/GenBank/DDBJ whole genome shotgun (WGS) entry which is preliminary data.</text>
</comment>
<feature type="compositionally biased region" description="Basic and acidic residues" evidence="1">
    <location>
        <begin position="19"/>
        <end position="30"/>
    </location>
</feature>
<dbReference type="GeneID" id="94427085"/>
<accession>A0A2C6KEM3</accession>
<dbReference type="OrthoDB" id="328231at2759"/>
<dbReference type="AlphaFoldDB" id="A0A2C6KEM3"/>
<dbReference type="VEuPathDB" id="ToxoDB:CSUI_003679"/>
<keyword evidence="3" id="KW-1185">Reference proteome</keyword>
<proteinExistence type="predicted"/>
<dbReference type="Proteomes" id="UP000221165">
    <property type="component" value="Unassembled WGS sequence"/>
</dbReference>
<evidence type="ECO:0000313" key="3">
    <source>
        <dbReference type="Proteomes" id="UP000221165"/>
    </source>
</evidence>
<dbReference type="EMBL" id="MIGC01001660">
    <property type="protein sequence ID" value="PHJ22471.1"/>
    <property type="molecule type" value="Genomic_DNA"/>
</dbReference>
<sequence>MSQPTSPTISPSTPVGGDAEERQLEIERSPTEGPGYVDNETRSLGDHSIGVPSQAGPAKTNIYVPTTDVGQGRMLLPTMEPIVAPPGQQQMMWFNPAGSGYTNTSRGYDPREGYPLIY</sequence>
<organism evidence="2 3">
    <name type="scientific">Cystoisospora suis</name>
    <dbReference type="NCBI Taxonomy" id="483139"/>
    <lineage>
        <taxon>Eukaryota</taxon>
        <taxon>Sar</taxon>
        <taxon>Alveolata</taxon>
        <taxon>Apicomplexa</taxon>
        <taxon>Conoidasida</taxon>
        <taxon>Coccidia</taxon>
        <taxon>Eucoccidiorida</taxon>
        <taxon>Eimeriorina</taxon>
        <taxon>Sarcocystidae</taxon>
        <taxon>Cystoisospora</taxon>
    </lineage>
</organism>